<evidence type="ECO:0000313" key="2">
    <source>
        <dbReference type="Proteomes" id="UP000183200"/>
    </source>
</evidence>
<name>A0A1G9SW07_9SPHI</name>
<dbReference type="Proteomes" id="UP000183200">
    <property type="component" value="Unassembled WGS sequence"/>
</dbReference>
<accession>A0A1G9SW07</accession>
<gene>
    <name evidence="1" type="ORF">SAMN05421820_103721</name>
</gene>
<organism evidence="1 2">
    <name type="scientific">Pedobacter steynii</name>
    <dbReference type="NCBI Taxonomy" id="430522"/>
    <lineage>
        <taxon>Bacteria</taxon>
        <taxon>Pseudomonadati</taxon>
        <taxon>Bacteroidota</taxon>
        <taxon>Sphingobacteriia</taxon>
        <taxon>Sphingobacteriales</taxon>
        <taxon>Sphingobacteriaceae</taxon>
        <taxon>Pedobacter</taxon>
    </lineage>
</organism>
<reference evidence="2" key="1">
    <citation type="submission" date="2016-10" db="EMBL/GenBank/DDBJ databases">
        <authorList>
            <person name="Varghese N."/>
            <person name="Submissions S."/>
        </authorList>
    </citation>
    <scope>NUCLEOTIDE SEQUENCE [LARGE SCALE GENOMIC DNA]</scope>
    <source>
        <strain evidence="2">DSM 19110</strain>
    </source>
</reference>
<keyword evidence="2" id="KW-1185">Reference proteome</keyword>
<protein>
    <submittedName>
        <fullName evidence="1">Uncharacterized protein</fullName>
    </submittedName>
</protein>
<evidence type="ECO:0000313" key="1">
    <source>
        <dbReference type="EMBL" id="SDM39537.1"/>
    </source>
</evidence>
<sequence length="48" mass="5614">MAFIVRPIFSNKNYKILSNFIMQEASSYQIKHFEPFSVVPKSCSRTDL</sequence>
<proteinExistence type="predicted"/>
<dbReference type="AlphaFoldDB" id="A0A1G9SW07"/>
<dbReference type="EMBL" id="FNGY01000003">
    <property type="protein sequence ID" value="SDM39537.1"/>
    <property type="molecule type" value="Genomic_DNA"/>
</dbReference>